<dbReference type="EMBL" id="MKQR01000028">
    <property type="protein sequence ID" value="OLR89788.1"/>
    <property type="molecule type" value="Genomic_DNA"/>
</dbReference>
<feature type="compositionally biased region" description="Low complexity" evidence="1">
    <location>
        <begin position="277"/>
        <end position="297"/>
    </location>
</feature>
<name>A0A1Q9LCM7_9PSEU</name>
<dbReference type="Proteomes" id="UP000186040">
    <property type="component" value="Unassembled WGS sequence"/>
</dbReference>
<evidence type="ECO:0000313" key="3">
    <source>
        <dbReference type="Proteomes" id="UP000186040"/>
    </source>
</evidence>
<feature type="compositionally biased region" description="Basic and acidic residues" evidence="1">
    <location>
        <begin position="327"/>
        <end position="343"/>
    </location>
</feature>
<comment type="caution">
    <text evidence="2">The sequence shown here is derived from an EMBL/GenBank/DDBJ whole genome shotgun (WGS) entry which is preliminary data.</text>
</comment>
<evidence type="ECO:0000256" key="1">
    <source>
        <dbReference type="SAM" id="MobiDB-lite"/>
    </source>
</evidence>
<dbReference type="RefSeq" id="WP_143219352.1">
    <property type="nucleotide sequence ID" value="NZ_MKQR01000028.1"/>
</dbReference>
<feature type="region of interest" description="Disordered" evidence="1">
    <location>
        <begin position="177"/>
        <end position="425"/>
    </location>
</feature>
<proteinExistence type="predicted"/>
<reference evidence="2 3" key="1">
    <citation type="submission" date="2016-10" db="EMBL/GenBank/DDBJ databases">
        <title>The Draft Genome Sequence of Actinokineospora bangkokensis 44EHWT reveals the biosynthetic pathway of antifungal compounds Thailandins with unusual extender unit butylmalonyl-CoA.</title>
        <authorList>
            <person name="Greule A."/>
            <person name="Intra B."/>
            <person name="Flemming S."/>
            <person name="Rommel M.G."/>
            <person name="Panbangred W."/>
            <person name="Bechthold A."/>
        </authorList>
    </citation>
    <scope>NUCLEOTIDE SEQUENCE [LARGE SCALE GENOMIC DNA]</scope>
    <source>
        <strain evidence="2 3">44EHW</strain>
    </source>
</reference>
<dbReference type="STRING" id="1193682.BJP25_01820"/>
<sequence length="425" mass="42356">MSGSQIYANFRAGSTEANLRALEDLRAVVDEYEAHAAEVRRMTSSMEGGWSGEAAGAAQRGAAPLAVEHEVSGPDIRQAGYAVEAQAAMFRVTGATVVPVPSKPQEPGWLSSVLTDADETYERQLGAYDEANAINAAAMERYEETTRAYLAELPVTYGTLRPDEASIAVVPLPPAQAREFGGEVDPGGSGGGDSTRTAGYAPPPVTSGHDVQVGGGQPAPPPAPAPGNGGTAPSGVTSPVVAPPSAGGAPRPVPGPPNAFDGGHPPLGPGDRAPAPSDGRGVTRGTSGDGRSSTGRGAPLASLDEHARRGAAADPEGRGAPRGAHAGGEEARGSRGALDERGARAGQGGMAGADAEGRAANRGGLGVPGSGERGRAGGPGGAVGSGAGAGREEDHEHSRPDYLVIDDPDAVFGNDIPTAPPVIGE</sequence>
<evidence type="ECO:0008006" key="4">
    <source>
        <dbReference type="Google" id="ProtNLM"/>
    </source>
</evidence>
<feature type="compositionally biased region" description="Basic and acidic residues" evidence="1">
    <location>
        <begin position="390"/>
        <end position="400"/>
    </location>
</feature>
<feature type="compositionally biased region" description="Low complexity" evidence="1">
    <location>
        <begin position="233"/>
        <end position="250"/>
    </location>
</feature>
<gene>
    <name evidence="2" type="ORF">BJP25_01820</name>
</gene>
<dbReference type="Gene3D" id="1.20.1260.20">
    <property type="entry name" value="PPE superfamily"/>
    <property type="match status" value="1"/>
</dbReference>
<dbReference type="InterPro" id="IPR038332">
    <property type="entry name" value="PPE_sf"/>
</dbReference>
<protein>
    <recommendedName>
        <fullName evidence="4">PPE family domain-containing protein</fullName>
    </recommendedName>
</protein>
<feature type="compositionally biased region" description="Gly residues" evidence="1">
    <location>
        <begin position="184"/>
        <end position="193"/>
    </location>
</feature>
<dbReference type="OrthoDB" id="3602820at2"/>
<accession>A0A1Q9LCM7</accession>
<keyword evidence="3" id="KW-1185">Reference proteome</keyword>
<dbReference type="SUPFAM" id="SSF140459">
    <property type="entry name" value="PE/PPE dimer-like"/>
    <property type="match status" value="1"/>
</dbReference>
<dbReference type="AlphaFoldDB" id="A0A1Q9LCM7"/>
<evidence type="ECO:0000313" key="2">
    <source>
        <dbReference type="EMBL" id="OLR89788.1"/>
    </source>
</evidence>
<feature type="compositionally biased region" description="Gly residues" evidence="1">
    <location>
        <begin position="363"/>
        <end position="389"/>
    </location>
</feature>
<organism evidence="2 3">
    <name type="scientific">Actinokineospora bangkokensis</name>
    <dbReference type="NCBI Taxonomy" id="1193682"/>
    <lineage>
        <taxon>Bacteria</taxon>
        <taxon>Bacillati</taxon>
        <taxon>Actinomycetota</taxon>
        <taxon>Actinomycetes</taxon>
        <taxon>Pseudonocardiales</taxon>
        <taxon>Pseudonocardiaceae</taxon>
        <taxon>Actinokineospora</taxon>
    </lineage>
</organism>